<dbReference type="InterPro" id="IPR036188">
    <property type="entry name" value="FAD/NAD-bd_sf"/>
</dbReference>
<keyword evidence="4" id="KW-0560">Oxidoreductase</keyword>
<dbReference type="Pfam" id="PF07992">
    <property type="entry name" value="Pyr_redox_2"/>
    <property type="match status" value="1"/>
</dbReference>
<keyword evidence="8" id="KW-1185">Reference proteome</keyword>
<dbReference type="SUPFAM" id="SSF51905">
    <property type="entry name" value="FAD/NAD(P)-binding domain"/>
    <property type="match status" value="2"/>
</dbReference>
<feature type="domain" description="FAD/NAD(P)-binding" evidence="5">
    <location>
        <begin position="10"/>
        <end position="317"/>
    </location>
</feature>
<evidence type="ECO:0000313" key="8">
    <source>
        <dbReference type="Proteomes" id="UP001501035"/>
    </source>
</evidence>
<gene>
    <name evidence="7" type="ORF">GCM10010528_05270</name>
</gene>
<dbReference type="PANTHER" id="PTHR43557">
    <property type="entry name" value="APOPTOSIS-INDUCING FACTOR 1"/>
    <property type="match status" value="1"/>
</dbReference>
<dbReference type="PANTHER" id="PTHR43557:SF2">
    <property type="entry name" value="RIESKE DOMAIN-CONTAINING PROTEIN-RELATED"/>
    <property type="match status" value="1"/>
</dbReference>
<comment type="caution">
    <text evidence="7">The sequence shown here is derived from an EMBL/GenBank/DDBJ whole genome shotgun (WGS) entry which is preliminary data.</text>
</comment>
<protein>
    <submittedName>
        <fullName evidence="7">FAD-dependent oxidoreductase</fullName>
    </submittedName>
</protein>
<dbReference type="SUPFAM" id="SSF55424">
    <property type="entry name" value="FAD/NAD-linked reductases, dimerisation (C-terminal) domain"/>
    <property type="match status" value="1"/>
</dbReference>
<evidence type="ECO:0000256" key="4">
    <source>
        <dbReference type="ARBA" id="ARBA00023002"/>
    </source>
</evidence>
<dbReference type="PRINTS" id="PR00368">
    <property type="entry name" value="FADPNR"/>
</dbReference>
<dbReference type="PRINTS" id="PR00411">
    <property type="entry name" value="PNDRDTASEI"/>
</dbReference>
<reference evidence="7 8" key="1">
    <citation type="journal article" date="2019" name="Int. J. Syst. Evol. Microbiol.">
        <title>The Global Catalogue of Microorganisms (GCM) 10K type strain sequencing project: providing services to taxonomists for standard genome sequencing and annotation.</title>
        <authorList>
            <consortium name="The Broad Institute Genomics Platform"/>
            <consortium name="The Broad Institute Genome Sequencing Center for Infectious Disease"/>
            <person name="Wu L."/>
            <person name="Ma J."/>
        </authorList>
    </citation>
    <scope>NUCLEOTIDE SEQUENCE [LARGE SCALE GENOMIC DNA]</scope>
    <source>
        <strain evidence="7 8">JCM 14234</strain>
    </source>
</reference>
<feature type="domain" description="Reductase C-terminal" evidence="6">
    <location>
        <begin position="337"/>
        <end position="395"/>
    </location>
</feature>
<keyword evidence="2" id="KW-0285">Flavoprotein</keyword>
<evidence type="ECO:0000313" key="7">
    <source>
        <dbReference type="EMBL" id="GAA3026458.1"/>
    </source>
</evidence>
<dbReference type="RefSeq" id="WP_344716325.1">
    <property type="nucleotide sequence ID" value="NZ_BAAAVS010000008.1"/>
</dbReference>
<name>A0ABN3YDN3_9ACTN</name>
<comment type="cofactor">
    <cofactor evidence="1">
        <name>FAD</name>
        <dbReference type="ChEBI" id="CHEBI:57692"/>
    </cofactor>
</comment>
<dbReference type="Proteomes" id="UP001501035">
    <property type="component" value="Unassembled WGS sequence"/>
</dbReference>
<dbReference type="Pfam" id="PF14759">
    <property type="entry name" value="Reductase_C"/>
    <property type="match status" value="1"/>
</dbReference>
<evidence type="ECO:0000256" key="1">
    <source>
        <dbReference type="ARBA" id="ARBA00001974"/>
    </source>
</evidence>
<dbReference type="InterPro" id="IPR023753">
    <property type="entry name" value="FAD/NAD-binding_dom"/>
</dbReference>
<sequence>MSDKIAADAAVVIVGAGLGGVRLAENLRAGGHAGPVVMIGAEPHPPYDRPPLSKTVLTDASGRVDLKPGEFYADSAIELRTGEHVDALDTASKTITVSRADGSSYQQAYGALVLATGLLPRAFPGTQDVAGVFTLRTFDDAEKLRRAVGAGPNGSAVVIGAGFIGCETAASLHTLGLSVTLVEPAPTPLAQAVGTEIGALVTRQHTERGVTVRAGIGVDEIVTGEGGRRVTGVRLADGELLPAGLVVVGIGSTPVVGFLDGSGVELASREVGGGVACNEVGRTSADGVYALGDVANWRDHGGTQRRAEHWNHTVEQAAIVAAALLGTDHAVVPAVPYFWSDQYDLKIQVLGWPKPDDDVQVVSDDGHKWLAYFSRDGMLTAVAGAGKVGAVMKMRPKLLTPTPIVDVLPG</sequence>
<dbReference type="InterPro" id="IPR028202">
    <property type="entry name" value="Reductase_C"/>
</dbReference>
<keyword evidence="3" id="KW-0274">FAD</keyword>
<proteinExistence type="predicted"/>
<dbReference type="EMBL" id="BAAAVS010000008">
    <property type="protein sequence ID" value="GAA3026458.1"/>
    <property type="molecule type" value="Genomic_DNA"/>
</dbReference>
<dbReference type="Gene3D" id="3.50.50.60">
    <property type="entry name" value="FAD/NAD(P)-binding domain"/>
    <property type="match status" value="2"/>
</dbReference>
<dbReference type="InterPro" id="IPR016156">
    <property type="entry name" value="FAD/NAD-linked_Rdtase_dimer_sf"/>
</dbReference>
<evidence type="ECO:0000259" key="5">
    <source>
        <dbReference type="Pfam" id="PF07992"/>
    </source>
</evidence>
<accession>A0ABN3YDN3</accession>
<evidence type="ECO:0000259" key="6">
    <source>
        <dbReference type="Pfam" id="PF14759"/>
    </source>
</evidence>
<dbReference type="InterPro" id="IPR050446">
    <property type="entry name" value="FAD-oxidoreductase/Apoptosis"/>
</dbReference>
<evidence type="ECO:0000256" key="3">
    <source>
        <dbReference type="ARBA" id="ARBA00022827"/>
    </source>
</evidence>
<organism evidence="7 8">
    <name type="scientific">Gordonia defluvii</name>
    <dbReference type="NCBI Taxonomy" id="283718"/>
    <lineage>
        <taxon>Bacteria</taxon>
        <taxon>Bacillati</taxon>
        <taxon>Actinomycetota</taxon>
        <taxon>Actinomycetes</taxon>
        <taxon>Mycobacteriales</taxon>
        <taxon>Gordoniaceae</taxon>
        <taxon>Gordonia</taxon>
    </lineage>
</organism>
<dbReference type="Gene3D" id="3.30.390.30">
    <property type="match status" value="1"/>
</dbReference>
<evidence type="ECO:0000256" key="2">
    <source>
        <dbReference type="ARBA" id="ARBA00022630"/>
    </source>
</evidence>